<gene>
    <name evidence="2" type="ORF">Slin15195_G069710</name>
</gene>
<accession>A0A9Q9AXB2</accession>
<protein>
    <submittedName>
        <fullName evidence="2">F-box domain-containing protein</fullName>
    </submittedName>
</protein>
<dbReference type="PROSITE" id="PS50181">
    <property type="entry name" value="FBOX"/>
    <property type="match status" value="1"/>
</dbReference>
<name>A0A9Q9AXB2_9PEZI</name>
<dbReference type="Proteomes" id="UP001056384">
    <property type="component" value="Chromosome 5"/>
</dbReference>
<evidence type="ECO:0000313" key="3">
    <source>
        <dbReference type="Proteomes" id="UP001056384"/>
    </source>
</evidence>
<dbReference type="CDD" id="cd09917">
    <property type="entry name" value="F-box_SF"/>
    <property type="match status" value="1"/>
</dbReference>
<dbReference type="Pfam" id="PF12937">
    <property type="entry name" value="F-box-like"/>
    <property type="match status" value="1"/>
</dbReference>
<keyword evidence="3" id="KW-1185">Reference proteome</keyword>
<reference evidence="2" key="1">
    <citation type="submission" date="2022-06" db="EMBL/GenBank/DDBJ databases">
        <title>Complete genome sequences of two strains of the flax pathogen Septoria linicola.</title>
        <authorList>
            <person name="Lapalu N."/>
            <person name="Simon A."/>
            <person name="Demenou B."/>
            <person name="Paumier D."/>
            <person name="Guillot M.-P."/>
            <person name="Gout L."/>
            <person name="Valade R."/>
        </authorList>
    </citation>
    <scope>NUCLEOTIDE SEQUENCE</scope>
    <source>
        <strain evidence="2">SE15195</strain>
    </source>
</reference>
<dbReference type="Gene3D" id="1.20.1280.50">
    <property type="match status" value="1"/>
</dbReference>
<dbReference type="AlphaFoldDB" id="A0A9Q9AXB2"/>
<evidence type="ECO:0000259" key="1">
    <source>
        <dbReference type="PROSITE" id="PS50181"/>
    </source>
</evidence>
<dbReference type="EMBL" id="CP099422">
    <property type="protein sequence ID" value="USW53652.1"/>
    <property type="molecule type" value="Genomic_DNA"/>
</dbReference>
<dbReference type="InterPro" id="IPR036047">
    <property type="entry name" value="F-box-like_dom_sf"/>
</dbReference>
<evidence type="ECO:0000313" key="2">
    <source>
        <dbReference type="EMBL" id="USW53652.1"/>
    </source>
</evidence>
<feature type="domain" description="F-box" evidence="1">
    <location>
        <begin position="12"/>
        <end position="49"/>
    </location>
</feature>
<dbReference type="SUPFAM" id="SSF81383">
    <property type="entry name" value="F-box domain"/>
    <property type="match status" value="1"/>
</dbReference>
<proteinExistence type="predicted"/>
<organism evidence="2 3">
    <name type="scientific">Septoria linicola</name>
    <dbReference type="NCBI Taxonomy" id="215465"/>
    <lineage>
        <taxon>Eukaryota</taxon>
        <taxon>Fungi</taxon>
        <taxon>Dikarya</taxon>
        <taxon>Ascomycota</taxon>
        <taxon>Pezizomycotina</taxon>
        <taxon>Dothideomycetes</taxon>
        <taxon>Dothideomycetidae</taxon>
        <taxon>Mycosphaerellales</taxon>
        <taxon>Mycosphaerellaceae</taxon>
        <taxon>Septoria</taxon>
    </lineage>
</organism>
<dbReference type="InterPro" id="IPR001810">
    <property type="entry name" value="F-box_dom"/>
</dbReference>
<sequence length="215" mass="24542">MSAAGRTFAVAELLESILQELDPRDLLFAQRVCKEWQTAIASSSKLQQLLFFRASSEQVITYSYVPKYSCLRPDVEWIDRDTEEKATPTRNPLLEPLFKTLGELSHVPYKDRLSAAWARPDASWRRMLVAQPPIKGILRLSWTGYGQKQSKPEFEPYLDGPTAGQLPGKAEELRIKLMREGIQHSFTEAKIVKLCEQDEGTTRSFVEMDAGDVWY</sequence>